<dbReference type="InterPro" id="IPR041569">
    <property type="entry name" value="AAA_lid_3"/>
</dbReference>
<dbReference type="Proteomes" id="UP000024332">
    <property type="component" value="Unassembled WGS sequence"/>
</dbReference>
<dbReference type="CDD" id="cd19502">
    <property type="entry name" value="RecA-like_PAN_like"/>
    <property type="match status" value="1"/>
</dbReference>
<evidence type="ECO:0000256" key="4">
    <source>
        <dbReference type="ARBA" id="ARBA00022741"/>
    </source>
</evidence>
<evidence type="ECO:0000256" key="7">
    <source>
        <dbReference type="ARBA" id="ARBA00023054"/>
    </source>
</evidence>
<dbReference type="InterPro" id="IPR032501">
    <property type="entry name" value="Prot_ATP_ID_OB_2nd"/>
</dbReference>
<evidence type="ECO:0000256" key="9">
    <source>
        <dbReference type="HAMAP-Rule" id="MF_00553"/>
    </source>
</evidence>
<comment type="domain">
    <text evidence="9">Consists of three main regions, an N-terminal coiled-coil domain that may assist in substrate recognition, an interdomain involved in PAN hexamerization, and a C-terminal ATPase domain of the AAA type.</text>
</comment>
<organism evidence="12 13">
    <name type="scientific">Candidatus Acidianus copahuensis</name>
    <dbReference type="NCBI Taxonomy" id="1160895"/>
    <lineage>
        <taxon>Archaea</taxon>
        <taxon>Thermoproteota</taxon>
        <taxon>Thermoprotei</taxon>
        <taxon>Sulfolobales</taxon>
        <taxon>Sulfolobaceae</taxon>
        <taxon>Acidianus</taxon>
    </lineage>
</organism>
<dbReference type="FunFam" id="3.40.50.300:FF:000033">
    <property type="entry name" value="26S protease regulatory subunit 6B"/>
    <property type="match status" value="1"/>
</dbReference>
<dbReference type="Pfam" id="PF00004">
    <property type="entry name" value="AAA"/>
    <property type="match status" value="1"/>
</dbReference>
<dbReference type="Pfam" id="PF17862">
    <property type="entry name" value="AAA_lid_3"/>
    <property type="match status" value="1"/>
</dbReference>
<evidence type="ECO:0000313" key="13">
    <source>
        <dbReference type="Proteomes" id="UP000024332"/>
    </source>
</evidence>
<keyword evidence="4 9" id="KW-0547">Nucleotide-binding</keyword>
<reference evidence="12 13" key="1">
    <citation type="submission" date="2014-03" db="EMBL/GenBank/DDBJ databases">
        <title>Draft genome sequence of the novel thermoacidophilic archaea Acidianus copahuensis ALE1 strain, isolated from Copahue volcanic area in Neuquen Argentina.</title>
        <authorList>
            <person name="Urbieta M.S."/>
            <person name="Rascovan N."/>
            <person name="Castro C."/>
            <person name="Revale S."/>
            <person name="Giaveno M.A."/>
            <person name="Vazquez M.P."/>
            <person name="Donati E.R."/>
        </authorList>
    </citation>
    <scope>NUCLEOTIDE SEQUENCE [LARGE SCALE GENOMIC DNA]</scope>
    <source>
        <strain evidence="12 13">ALE1</strain>
    </source>
</reference>
<keyword evidence="13" id="KW-1185">Reference proteome</keyword>
<comment type="function">
    <text evidence="9">ATPase which is responsible for recognizing, binding, unfolding and translocation of substrate proteins into the archaeal 20S proteasome core particle. Is essential for opening the gate of the 20S proteasome via an interaction with its C-terminus, thereby allowing substrate entry and access to the site of proteolysis. Thus, the C-termini of the proteasomal ATPase function like a 'key in a lock' to induce gate opening and therefore regulate proteolysis. Unfolding activity requires energy from ATP hydrolysis, whereas ATP binding alone promotes ATPase-20S proteasome association which triggers gate opening, and supports translocation of unfolded substrates.</text>
</comment>
<dbReference type="InterPro" id="IPR012340">
    <property type="entry name" value="NA-bd_OB-fold"/>
</dbReference>
<dbReference type="Pfam" id="PF16450">
    <property type="entry name" value="Prot_ATP_ID_OB_C"/>
    <property type="match status" value="1"/>
</dbReference>
<dbReference type="RefSeq" id="WP_048100085.1">
    <property type="nucleotide sequence ID" value="NZ_JFZT01000048.1"/>
</dbReference>
<evidence type="ECO:0000259" key="11">
    <source>
        <dbReference type="SMART" id="SM00382"/>
    </source>
</evidence>
<dbReference type="InterPro" id="IPR027417">
    <property type="entry name" value="P-loop_NTPase"/>
</dbReference>
<evidence type="ECO:0000256" key="2">
    <source>
        <dbReference type="ARBA" id="ARBA00006914"/>
    </source>
</evidence>
<name>A0A031LJT2_9CREN</name>
<feature type="binding site" evidence="9">
    <location>
        <position position="318"/>
    </location>
    <ligand>
        <name>ATP</name>
        <dbReference type="ChEBI" id="CHEBI:30616"/>
    </ligand>
</feature>
<dbReference type="PANTHER" id="PTHR23073">
    <property type="entry name" value="26S PROTEASOME REGULATORY SUBUNIT"/>
    <property type="match status" value="1"/>
</dbReference>
<feature type="binding site" evidence="9">
    <location>
        <begin position="179"/>
        <end position="184"/>
    </location>
    <ligand>
        <name>ATP</name>
        <dbReference type="ChEBI" id="CHEBI:30616"/>
    </ligand>
</feature>
<keyword evidence="7 9" id="KW-0175">Coiled coil</keyword>
<evidence type="ECO:0000256" key="1">
    <source>
        <dbReference type="ARBA" id="ARBA00004496"/>
    </source>
</evidence>
<evidence type="ECO:0000256" key="6">
    <source>
        <dbReference type="ARBA" id="ARBA00022942"/>
    </source>
</evidence>
<gene>
    <name evidence="9" type="primary">pan</name>
    <name evidence="12" type="ORF">CM19_09300</name>
</gene>
<dbReference type="GO" id="GO:0005524">
    <property type="term" value="F:ATP binding"/>
    <property type="evidence" value="ECO:0007669"/>
    <property type="project" value="UniProtKB-UniRule"/>
</dbReference>
<evidence type="ECO:0000256" key="3">
    <source>
        <dbReference type="ARBA" id="ARBA00022490"/>
    </source>
</evidence>
<evidence type="ECO:0000256" key="10">
    <source>
        <dbReference type="RuleBase" id="RU003651"/>
    </source>
</evidence>
<dbReference type="NCBIfam" id="TIGR01242">
    <property type="entry name" value="proteasome-activating nucleotidase"/>
    <property type="match status" value="1"/>
</dbReference>
<dbReference type="AlphaFoldDB" id="A0A031LJT2"/>
<dbReference type="OrthoDB" id="77269at2157"/>
<dbReference type="HAMAP" id="MF_00553">
    <property type="entry name" value="PAN"/>
    <property type="match status" value="1"/>
</dbReference>
<dbReference type="STRING" id="1160895.CM19_09300"/>
<feature type="coiled-coil region" evidence="9">
    <location>
        <begin position="14"/>
        <end position="48"/>
    </location>
</feature>
<keyword evidence="5 9" id="KW-0067">ATP-binding</keyword>
<dbReference type="InterPro" id="IPR050221">
    <property type="entry name" value="26S_Proteasome_ATPase"/>
</dbReference>
<dbReference type="SMART" id="SM00382">
    <property type="entry name" value="AAA"/>
    <property type="match status" value="1"/>
</dbReference>
<keyword evidence="3 9" id="KW-0963">Cytoplasm</keyword>
<dbReference type="Gene3D" id="2.40.50.140">
    <property type="entry name" value="Nucleic acid-binding proteins"/>
    <property type="match status" value="1"/>
</dbReference>
<dbReference type="PROSITE" id="PS00674">
    <property type="entry name" value="AAA"/>
    <property type="match status" value="1"/>
</dbReference>
<proteinExistence type="inferred from homology"/>
<dbReference type="InterPro" id="IPR003959">
    <property type="entry name" value="ATPase_AAA_core"/>
</dbReference>
<dbReference type="GO" id="GO:0043335">
    <property type="term" value="P:protein unfolding"/>
    <property type="evidence" value="ECO:0007669"/>
    <property type="project" value="UniProtKB-UniRule"/>
</dbReference>
<sequence length="394" mass="44494">MSGELDLPRDRYSSDNYEQIIRILEEKLTSLQAETESLRKELNYYKSELEKLLSPPLVEATILDIIDNEHVIVKSTSGPNLVVTVSNEINTKTLEVGQLVALNQRGSTIVKVLPNREEPFVKSMEIIERPDVKYTEIGGLSQQIHEIREVIELPLKEPELFREMGIQPPKGVLLYGPPGTGKTLLAKAVASESNATFIHIVASEFAQKFVGEGARVVREVFELAREKSPSIVFIDEIDAIGAKRVDLGTSGEREIQRTMMQLLAELDGFQPLDNVKIIAATNRIDILDPALLRPGRFDRIIEISLPNFEGRKDIFNIYLSKMKVAIDEIDLDYLSRQTDGLSGADIKNICTEAGYFAIRNNEREIHMRHFIAAINKIKGNKKQGEYKDREEKYT</sequence>
<dbReference type="Gene3D" id="3.40.50.300">
    <property type="entry name" value="P-loop containing nucleotide triphosphate hydrolases"/>
    <property type="match status" value="1"/>
</dbReference>
<dbReference type="GO" id="GO:0010498">
    <property type="term" value="P:proteasomal protein catabolic process"/>
    <property type="evidence" value="ECO:0007669"/>
    <property type="project" value="UniProtKB-UniRule"/>
</dbReference>
<evidence type="ECO:0000256" key="8">
    <source>
        <dbReference type="ARBA" id="ARBA00023186"/>
    </source>
</evidence>
<comment type="similarity">
    <text evidence="2 9 10">Belongs to the AAA ATPase family.</text>
</comment>
<dbReference type="NCBIfam" id="NF003069">
    <property type="entry name" value="PRK03992.1"/>
    <property type="match status" value="1"/>
</dbReference>
<protein>
    <recommendedName>
        <fullName evidence="9">Proteasome-activating nucleotidase</fullName>
        <shortName evidence="9">PAN</shortName>
    </recommendedName>
    <alternativeName>
        <fullName evidence="9">Proteasomal ATPase</fullName>
    </alternativeName>
    <alternativeName>
        <fullName evidence="9">Proteasome regulatory ATPase</fullName>
    </alternativeName>
    <alternativeName>
        <fullName evidence="9">Proteasome regulatory particle</fullName>
    </alternativeName>
</protein>
<accession>A0A031LJT2</accession>
<dbReference type="Gene3D" id="1.10.8.60">
    <property type="match status" value="1"/>
</dbReference>
<dbReference type="GO" id="GO:0016887">
    <property type="term" value="F:ATP hydrolysis activity"/>
    <property type="evidence" value="ECO:0007669"/>
    <property type="project" value="UniProtKB-UniRule"/>
</dbReference>
<dbReference type="InterPro" id="IPR003593">
    <property type="entry name" value="AAA+_ATPase"/>
</dbReference>
<evidence type="ECO:0000313" key="12">
    <source>
        <dbReference type="EMBL" id="EZQ03033.1"/>
    </source>
</evidence>
<dbReference type="InterPro" id="IPR023501">
    <property type="entry name" value="Nucleotidase_PAN"/>
</dbReference>
<comment type="subcellular location">
    <subcellularLocation>
        <location evidence="1 9">Cytoplasm</location>
    </subcellularLocation>
</comment>
<comment type="caution">
    <text evidence="12">The sequence shown here is derived from an EMBL/GenBank/DDBJ whole genome shotgun (WGS) entry which is preliminary data.</text>
</comment>
<comment type="subunit">
    <text evidence="9">Homohexamer. The hexameric complex has a two-ring architecture resembling a top hat that caps the 20S proteasome core at one or both ends. Upon ATP-binding, the C-terminus of PAN interacts with the alpha-rings of the proteasome core by binding to the intersubunit pockets.</text>
</comment>
<dbReference type="GO" id="GO:0005737">
    <property type="term" value="C:cytoplasm"/>
    <property type="evidence" value="ECO:0007669"/>
    <property type="project" value="UniProtKB-SubCell"/>
</dbReference>
<dbReference type="InterPro" id="IPR003960">
    <property type="entry name" value="ATPase_AAA_CS"/>
</dbReference>
<dbReference type="GO" id="GO:0022623">
    <property type="term" value="C:proteasome-activating nucleotidase complex"/>
    <property type="evidence" value="ECO:0007669"/>
    <property type="project" value="UniProtKB-UniRule"/>
</dbReference>
<dbReference type="SUPFAM" id="SSF52540">
    <property type="entry name" value="P-loop containing nucleoside triphosphate hydrolases"/>
    <property type="match status" value="1"/>
</dbReference>
<keyword evidence="6 9" id="KW-0647">Proteasome</keyword>
<dbReference type="EMBL" id="JFZT01000048">
    <property type="protein sequence ID" value="EZQ03033.1"/>
    <property type="molecule type" value="Genomic_DNA"/>
</dbReference>
<keyword evidence="8 9" id="KW-0143">Chaperone</keyword>
<evidence type="ECO:0000256" key="5">
    <source>
        <dbReference type="ARBA" id="ARBA00022840"/>
    </source>
</evidence>
<feature type="domain" description="AAA+ ATPase" evidence="11">
    <location>
        <begin position="168"/>
        <end position="307"/>
    </location>
</feature>